<evidence type="ECO:0000313" key="2">
    <source>
        <dbReference type="Proteomes" id="UP000007463"/>
    </source>
</evidence>
<dbReference type="KEGG" id="fte:Fluta_3325"/>
<reference evidence="1 2" key="1">
    <citation type="journal article" date="2011" name="Stand. Genomic Sci.">
        <title>Complete genome sequence of the gliding freshwater bacterium Fluviicola taffensis type strain (RW262).</title>
        <authorList>
            <person name="Woyke T."/>
            <person name="Chertkov O."/>
            <person name="Lapidus A."/>
            <person name="Nolan M."/>
            <person name="Lucas S."/>
            <person name="Del Rio T.G."/>
            <person name="Tice H."/>
            <person name="Cheng J.F."/>
            <person name="Tapia R."/>
            <person name="Han C."/>
            <person name="Goodwin L."/>
            <person name="Pitluck S."/>
            <person name="Liolios K."/>
            <person name="Pagani I."/>
            <person name="Ivanova N."/>
            <person name="Huntemann M."/>
            <person name="Mavromatis K."/>
            <person name="Mikhailova N."/>
            <person name="Pati A."/>
            <person name="Chen A."/>
            <person name="Palaniappan K."/>
            <person name="Land M."/>
            <person name="Hauser L."/>
            <person name="Brambilla E.M."/>
            <person name="Rohde M."/>
            <person name="Mwirichia R."/>
            <person name="Sikorski J."/>
            <person name="Tindall B.J."/>
            <person name="Goker M."/>
            <person name="Bristow J."/>
            <person name="Eisen J.A."/>
            <person name="Markowitz V."/>
            <person name="Hugenholtz P."/>
            <person name="Klenk H.P."/>
            <person name="Kyrpides N.C."/>
        </authorList>
    </citation>
    <scope>NUCLEOTIDE SEQUENCE [LARGE SCALE GENOMIC DNA]</scope>
    <source>
        <strain evidence="2">DSM 16823 / RW262 / RW262</strain>
    </source>
</reference>
<name>F2IAX3_FLUTR</name>
<dbReference type="OrthoDB" id="601690at2"/>
<organism evidence="1 2">
    <name type="scientific">Fluviicola taffensis (strain DSM 16823 / NCIMB 13979 / RW262)</name>
    <dbReference type="NCBI Taxonomy" id="755732"/>
    <lineage>
        <taxon>Bacteria</taxon>
        <taxon>Pseudomonadati</taxon>
        <taxon>Bacteroidota</taxon>
        <taxon>Flavobacteriia</taxon>
        <taxon>Flavobacteriales</taxon>
        <taxon>Crocinitomicaceae</taxon>
        <taxon>Fluviicola</taxon>
    </lineage>
</organism>
<accession>F2IAX3</accession>
<dbReference type="STRING" id="755732.Fluta_3325"/>
<reference evidence="2" key="2">
    <citation type="submission" date="2011-02" db="EMBL/GenBank/DDBJ databases">
        <title>The complete genome of Fluviicola taffensis DSM 16823.</title>
        <authorList>
            <consortium name="US DOE Joint Genome Institute (JGI-PGF)"/>
            <person name="Lucas S."/>
            <person name="Copeland A."/>
            <person name="Lapidus A."/>
            <person name="Bruce D."/>
            <person name="Goodwin L."/>
            <person name="Pitluck S."/>
            <person name="Kyrpides N."/>
            <person name="Mavromatis K."/>
            <person name="Ivanova N."/>
            <person name="Mikhailova N."/>
            <person name="Pagani I."/>
            <person name="Chertkov O."/>
            <person name="Detter J.C."/>
            <person name="Han C."/>
            <person name="Tapia R."/>
            <person name="Land M."/>
            <person name="Hauser L."/>
            <person name="Markowitz V."/>
            <person name="Cheng J.-F."/>
            <person name="Hugenholtz P."/>
            <person name="Woyke T."/>
            <person name="Wu D."/>
            <person name="Tindall B."/>
            <person name="Pomrenke H.G."/>
            <person name="Brambilla E."/>
            <person name="Klenk H.-P."/>
            <person name="Eisen J.A."/>
        </authorList>
    </citation>
    <scope>NUCLEOTIDE SEQUENCE [LARGE SCALE GENOMIC DNA]</scope>
    <source>
        <strain evidence="2">DSM 16823 / RW262 / RW262</strain>
    </source>
</reference>
<dbReference type="RefSeq" id="WP_013688064.1">
    <property type="nucleotide sequence ID" value="NC_015321.1"/>
</dbReference>
<dbReference type="EMBL" id="CP002542">
    <property type="protein sequence ID" value="AEA45297.1"/>
    <property type="molecule type" value="Genomic_DNA"/>
</dbReference>
<gene>
    <name evidence="1" type="ordered locus">Fluta_3325</name>
</gene>
<evidence type="ECO:0008006" key="3">
    <source>
        <dbReference type="Google" id="ProtNLM"/>
    </source>
</evidence>
<dbReference type="AlphaFoldDB" id="F2IAX3"/>
<sequence length="246" mass="26646" precursor="true">MKSITLLILASTLIALNSCKKKNDCPINPEDIVLNSNGPVFEGWPLHLWTESGFSYTYHWQGPNGWKKDYDYSTNTSGSETIESMTQAKAGVYIVNIRDGNCVIKKGSVNVSVIPPSNAPCSVNNNTSTSTVIGVGGTNYTSVFGNSNSNYYVQASNSSQAITFNFKGEQAPLPGIYKSNDTYYPSEQNKVGVYIGTGFQDYQMEPDVDVYVNKVNGKTVISFCSAGFYNPVGNATITISAKVTVP</sequence>
<dbReference type="Gene3D" id="2.60.40.10">
    <property type="entry name" value="Immunoglobulins"/>
    <property type="match status" value="1"/>
</dbReference>
<dbReference type="InterPro" id="IPR013783">
    <property type="entry name" value="Ig-like_fold"/>
</dbReference>
<dbReference type="Proteomes" id="UP000007463">
    <property type="component" value="Chromosome"/>
</dbReference>
<dbReference type="HOGENOM" id="CLU_1127757_0_0_10"/>
<proteinExistence type="predicted"/>
<protein>
    <recommendedName>
        <fullName evidence="3">PKD domain-containing protein</fullName>
    </recommendedName>
</protein>
<evidence type="ECO:0000313" key="1">
    <source>
        <dbReference type="EMBL" id="AEA45297.1"/>
    </source>
</evidence>
<keyword evidence="2" id="KW-1185">Reference proteome</keyword>